<protein>
    <recommendedName>
        <fullName evidence="4">WG repeat-containing protein</fullName>
    </recommendedName>
</protein>
<name>A0ABN6LEK5_9BACT</name>
<evidence type="ECO:0000313" key="3">
    <source>
        <dbReference type="Proteomes" id="UP001354989"/>
    </source>
</evidence>
<reference evidence="2 3" key="1">
    <citation type="submission" date="2021-12" db="EMBL/GenBank/DDBJ databases">
        <title>Genome sequencing of bacteria with rrn-lacking chromosome and rrn-plasmid.</title>
        <authorList>
            <person name="Anda M."/>
            <person name="Iwasaki W."/>
        </authorList>
    </citation>
    <scope>NUCLEOTIDE SEQUENCE [LARGE SCALE GENOMIC DNA]</scope>
    <source>
        <strain evidence="2 3">NBRC 101262</strain>
    </source>
</reference>
<evidence type="ECO:0000313" key="2">
    <source>
        <dbReference type="EMBL" id="BDC99848.1"/>
    </source>
</evidence>
<gene>
    <name evidence="2" type="ORF">PEPS_21290</name>
</gene>
<evidence type="ECO:0000256" key="1">
    <source>
        <dbReference type="SAM" id="SignalP"/>
    </source>
</evidence>
<keyword evidence="1" id="KW-0732">Signal</keyword>
<proteinExistence type="predicted"/>
<sequence>MRILMNKKFLFFLLLMSISKLTFADNVKKASKLMDKQEYDKAEELLKEEIAVDSLSPSANFVYSQLLLVSEFEKQNVDSAHVKILLAQKGYHNIDDERILDKLAKAEITRDRLDQQEALIDSLGYEHTKSVNTIDRYQYFIDAYADARQKDDAIAQRNSMAYDQASQKGTFLAYYEFMEQYPKAKQYPKARKQYDALLFKAKTKNGKLKSYMNFLKEYPNTPFRAQAEEQIFNFVASDNSETPLLWFLQEYSQTSKVAPTAMGYLYYWYKEHDQLPAFFERFGSVSKIDSLKNFAQLSQADWNPFFDQKQFVFINHEGKQTMPNRFDEVARDYKCNAVSGDVLLVVEQGKSKLIARDGHLVYDGKVNEAYDLGYGVMEIINGNARGLVHKTGKILATPQYDEIRRLSPSFFAVRKRQVWGVISATGRVALKPEFDEVEHEGNFYILRKGKKYAFTDKRFLVQGADNSSVPLFFNFDDYEVVDDGHIIGIVGNQEVLYDQSMKEIIPLALQSINPANSHWISKTTDYVLFDSLGNLKYEEAFNSFNFNDEWWSAQKNGWSLQRWDDPSSPTFEYDSVAFLGRDFIYTRNDSTSILFKNGKYLNLKQGEKCKVLTTGDIDQPVEYLALIAGKQYKSVLDSTGQEVLNGNYSSIVPLDSSMFVVEVNKRKGIVKKGNQQMLKTLYNGIADYQQGYVSLLLNGKFGIFNPYNSLYVRPQYATKLVPVNDQLLFADKAGKWGAVDGKGKEKIPFKYEMLENYADSLVLAKIDKKWQVLNVRTQTPLMEGIDRYLPVNPKQKGGDLIIVVNGKEGLFNQKKGTVIKPTFDRMSNIGTPEAPLFVGEKYISEADLYIWVYYDQAGNRLRQQTFNAQDFERIDCIE</sequence>
<organism evidence="2 3">
    <name type="scientific">Persicobacter psychrovividus</name>
    <dbReference type="NCBI Taxonomy" id="387638"/>
    <lineage>
        <taxon>Bacteria</taxon>
        <taxon>Pseudomonadati</taxon>
        <taxon>Bacteroidota</taxon>
        <taxon>Cytophagia</taxon>
        <taxon>Cytophagales</taxon>
        <taxon>Persicobacteraceae</taxon>
        <taxon>Persicobacter</taxon>
    </lineage>
</organism>
<feature type="signal peptide" evidence="1">
    <location>
        <begin position="1"/>
        <end position="24"/>
    </location>
</feature>
<accession>A0ABN6LEK5</accession>
<evidence type="ECO:0008006" key="4">
    <source>
        <dbReference type="Google" id="ProtNLM"/>
    </source>
</evidence>
<dbReference type="Pfam" id="PF14903">
    <property type="entry name" value="WG_beta_rep"/>
    <property type="match status" value="3"/>
</dbReference>
<dbReference type="PANTHER" id="PTHR37841:SF1">
    <property type="entry name" value="DUF3298 DOMAIN-CONTAINING PROTEIN"/>
    <property type="match status" value="1"/>
</dbReference>
<feature type="chain" id="PRO_5045429864" description="WG repeat-containing protein" evidence="1">
    <location>
        <begin position="25"/>
        <end position="878"/>
    </location>
</feature>
<keyword evidence="3" id="KW-1185">Reference proteome</keyword>
<dbReference type="Proteomes" id="UP001354989">
    <property type="component" value="Chromosome"/>
</dbReference>
<dbReference type="EMBL" id="AP025292">
    <property type="protein sequence ID" value="BDC99848.1"/>
    <property type="molecule type" value="Genomic_DNA"/>
</dbReference>
<dbReference type="PANTHER" id="PTHR37841">
    <property type="entry name" value="GLR2918 PROTEIN"/>
    <property type="match status" value="1"/>
</dbReference>
<dbReference type="InterPro" id="IPR032774">
    <property type="entry name" value="WG_beta_rep"/>
</dbReference>